<dbReference type="GeneID" id="85223779"/>
<dbReference type="RefSeq" id="XP_060120085.1">
    <property type="nucleotide sequence ID" value="XM_060264102.1"/>
</dbReference>
<name>A0AAF0EU59_9BASI</name>
<dbReference type="Proteomes" id="UP001217754">
    <property type="component" value="Chromosome 1"/>
</dbReference>
<gene>
    <name evidence="2" type="ORF">MJAP1_000130</name>
</gene>
<feature type="region of interest" description="Disordered" evidence="1">
    <location>
        <begin position="47"/>
        <end position="143"/>
    </location>
</feature>
<reference evidence="2" key="1">
    <citation type="submission" date="2023-03" db="EMBL/GenBank/DDBJ databases">
        <title>Mating type loci evolution in Malassezia.</title>
        <authorList>
            <person name="Coelho M.A."/>
        </authorList>
    </citation>
    <scope>NUCLEOTIDE SEQUENCE</scope>
    <source>
        <strain evidence="2">CBS 9431</strain>
    </source>
</reference>
<organism evidence="2 3">
    <name type="scientific">Malassezia japonica</name>
    <dbReference type="NCBI Taxonomy" id="223818"/>
    <lineage>
        <taxon>Eukaryota</taxon>
        <taxon>Fungi</taxon>
        <taxon>Dikarya</taxon>
        <taxon>Basidiomycota</taxon>
        <taxon>Ustilaginomycotina</taxon>
        <taxon>Malasseziomycetes</taxon>
        <taxon>Malasseziales</taxon>
        <taxon>Malasseziaceae</taxon>
        <taxon>Malassezia</taxon>
    </lineage>
</organism>
<dbReference type="EMBL" id="CP119958">
    <property type="protein sequence ID" value="WFD37188.1"/>
    <property type="molecule type" value="Genomic_DNA"/>
</dbReference>
<proteinExistence type="predicted"/>
<accession>A0AAF0EU59</accession>
<dbReference type="AlphaFoldDB" id="A0AAF0EU59"/>
<evidence type="ECO:0000313" key="2">
    <source>
        <dbReference type="EMBL" id="WFD37188.1"/>
    </source>
</evidence>
<sequence length="143" mass="16005">MARLPRAVEQILTAYLTGAIAQRLSRSPAVLRATDRILHEWDTLPQRMQGKPVPYTPRTFDEYETVTQEDHGEPHDEPSPFPLSGKYSGQDADLKKARSTNATASRAPESPPSDERASPPPKEPLDPVADEIRALQEKLRRPK</sequence>
<keyword evidence="3" id="KW-1185">Reference proteome</keyword>
<protein>
    <submittedName>
        <fullName evidence="2">Uncharacterized protein</fullName>
    </submittedName>
</protein>
<feature type="compositionally biased region" description="Basic and acidic residues" evidence="1">
    <location>
        <begin position="130"/>
        <end position="143"/>
    </location>
</feature>
<evidence type="ECO:0000313" key="3">
    <source>
        <dbReference type="Proteomes" id="UP001217754"/>
    </source>
</evidence>
<feature type="compositionally biased region" description="Basic and acidic residues" evidence="1">
    <location>
        <begin position="68"/>
        <end position="78"/>
    </location>
</feature>
<evidence type="ECO:0000256" key="1">
    <source>
        <dbReference type="SAM" id="MobiDB-lite"/>
    </source>
</evidence>